<dbReference type="Gene3D" id="1.25.10.10">
    <property type="entry name" value="Leucine-rich Repeat Variant"/>
    <property type="match status" value="1"/>
</dbReference>
<keyword evidence="5 6" id="KW-0647">Proteasome</keyword>
<dbReference type="OrthoDB" id="261572at2759"/>
<dbReference type="GO" id="GO:0030234">
    <property type="term" value="F:enzyme regulator activity"/>
    <property type="evidence" value="ECO:0007669"/>
    <property type="project" value="UniProtKB-UniRule"/>
</dbReference>
<dbReference type="PIRSF" id="PIRSF015947">
    <property type="entry name" value="26S_Psome_Rpn2"/>
    <property type="match status" value="1"/>
</dbReference>
<dbReference type="InterPro" id="IPR016024">
    <property type="entry name" value="ARM-type_fold"/>
</dbReference>
<feature type="domain" description="26S proteasome regulatory subunit RPN2 C-terminal" evidence="8">
    <location>
        <begin position="778"/>
        <end position="939"/>
    </location>
</feature>
<protein>
    <recommendedName>
        <fullName evidence="3 6">26S proteasome regulatory subunit RPN2</fullName>
    </recommendedName>
</protein>
<reference evidence="10" key="1">
    <citation type="submission" date="2018-04" db="EMBL/GenBank/DDBJ databases">
        <title>Whole genome sequencing of Hypsizygus marmoreus.</title>
        <authorList>
            <person name="Choi I.-G."/>
            <person name="Min B."/>
            <person name="Kim J.-G."/>
            <person name="Kim S."/>
            <person name="Oh Y.-L."/>
            <person name="Kong W.-S."/>
            <person name="Park H."/>
            <person name="Jeong J."/>
            <person name="Song E.-S."/>
        </authorList>
    </citation>
    <scope>NUCLEOTIDE SEQUENCE [LARGE SCALE GENOMIC DNA]</scope>
    <source>
        <strain evidence="10">51987-8</strain>
    </source>
</reference>
<feature type="compositionally biased region" description="Basic and acidic residues" evidence="7">
    <location>
        <begin position="848"/>
        <end position="878"/>
    </location>
</feature>
<feature type="compositionally biased region" description="Low complexity" evidence="7">
    <location>
        <begin position="990"/>
        <end position="999"/>
    </location>
</feature>
<keyword evidence="4" id="KW-0677">Repeat</keyword>
<evidence type="ECO:0000256" key="5">
    <source>
        <dbReference type="ARBA" id="ARBA00022942"/>
    </source>
</evidence>
<dbReference type="PANTHER" id="PTHR10943">
    <property type="entry name" value="26S PROTEASOME NON-ATPASE REGULATORY SUBUNIT"/>
    <property type="match status" value="1"/>
</dbReference>
<dbReference type="GO" id="GO:0008540">
    <property type="term" value="C:proteasome regulatory particle, base subcomplex"/>
    <property type="evidence" value="ECO:0007669"/>
    <property type="project" value="UniProtKB-UniRule"/>
</dbReference>
<accession>A0A369K8N2</accession>
<evidence type="ECO:0000259" key="9">
    <source>
        <dbReference type="Pfam" id="PF21505"/>
    </source>
</evidence>
<dbReference type="GO" id="GO:0042176">
    <property type="term" value="P:regulation of protein catabolic process"/>
    <property type="evidence" value="ECO:0007669"/>
    <property type="project" value="UniProtKB-UniRule"/>
</dbReference>
<dbReference type="Pfam" id="PF18004">
    <property type="entry name" value="RPN2_C"/>
    <property type="match status" value="1"/>
</dbReference>
<dbReference type="FunFam" id="1.25.10.10:FF:000017">
    <property type="entry name" value="26S proteasome non-ATPase regulatory subunit 1"/>
    <property type="match status" value="1"/>
</dbReference>
<feature type="region of interest" description="Disordered" evidence="7">
    <location>
        <begin position="982"/>
        <end position="1043"/>
    </location>
</feature>
<name>A0A369K8N2_HYPMA</name>
<organism evidence="10 11">
    <name type="scientific">Hypsizygus marmoreus</name>
    <name type="common">White beech mushroom</name>
    <name type="synonym">Agaricus marmoreus</name>
    <dbReference type="NCBI Taxonomy" id="39966"/>
    <lineage>
        <taxon>Eukaryota</taxon>
        <taxon>Fungi</taxon>
        <taxon>Dikarya</taxon>
        <taxon>Basidiomycota</taxon>
        <taxon>Agaricomycotina</taxon>
        <taxon>Agaricomycetes</taxon>
        <taxon>Agaricomycetidae</taxon>
        <taxon>Agaricales</taxon>
        <taxon>Tricholomatineae</taxon>
        <taxon>Lyophyllaceae</taxon>
        <taxon>Hypsizygus</taxon>
    </lineage>
</organism>
<feature type="domain" description="26S proteasome non-ATPase regulatory subunit 1/RPN2 N-terminal" evidence="9">
    <location>
        <begin position="30"/>
        <end position="332"/>
    </location>
</feature>
<dbReference type="InterPro" id="IPR048570">
    <property type="entry name" value="PSMD1_RPN2_N"/>
</dbReference>
<evidence type="ECO:0000256" key="4">
    <source>
        <dbReference type="ARBA" id="ARBA00022737"/>
    </source>
</evidence>
<dbReference type="FunCoup" id="A0A369K8N2">
    <property type="interactions" value="800"/>
</dbReference>
<evidence type="ECO:0000256" key="3">
    <source>
        <dbReference type="ARBA" id="ARBA00015684"/>
    </source>
</evidence>
<comment type="function">
    <text evidence="1 6">Acts as a regulatory subunit of the 26S proteasome which is involved in the ATP-dependent degradation of ubiquitinated proteins.</text>
</comment>
<dbReference type="Proteomes" id="UP000076154">
    <property type="component" value="Unassembled WGS sequence"/>
</dbReference>
<dbReference type="AlphaFoldDB" id="A0A369K8N2"/>
<dbReference type="GO" id="GO:0005634">
    <property type="term" value="C:nucleus"/>
    <property type="evidence" value="ECO:0007669"/>
    <property type="project" value="TreeGrafter"/>
</dbReference>
<dbReference type="InterPro" id="IPR011989">
    <property type="entry name" value="ARM-like"/>
</dbReference>
<comment type="caution">
    <text evidence="10">The sequence shown here is derived from an EMBL/GenBank/DDBJ whole genome shotgun (WGS) entry which is preliminary data.</text>
</comment>
<feature type="region of interest" description="Disordered" evidence="7">
    <location>
        <begin position="944"/>
        <end position="969"/>
    </location>
</feature>
<dbReference type="GO" id="GO:0043161">
    <property type="term" value="P:proteasome-mediated ubiquitin-dependent protein catabolic process"/>
    <property type="evidence" value="ECO:0007669"/>
    <property type="project" value="TreeGrafter"/>
</dbReference>
<comment type="similarity">
    <text evidence="2 6">Belongs to the proteasome subunit S1 family.</text>
</comment>
<gene>
    <name evidence="10" type="primary">RPN2A</name>
    <name evidence="10" type="ORF">Hypma_015606</name>
</gene>
<dbReference type="SUPFAM" id="SSF48371">
    <property type="entry name" value="ARM repeat"/>
    <property type="match status" value="1"/>
</dbReference>
<evidence type="ECO:0000259" key="8">
    <source>
        <dbReference type="Pfam" id="PF18004"/>
    </source>
</evidence>
<dbReference type="PANTHER" id="PTHR10943:SF2">
    <property type="entry name" value="26S PROTEASOME NON-ATPASE REGULATORY SUBUNIT 1"/>
    <property type="match status" value="1"/>
</dbReference>
<dbReference type="STRING" id="39966.A0A369K8N2"/>
<evidence type="ECO:0000256" key="2">
    <source>
        <dbReference type="ARBA" id="ARBA00006308"/>
    </source>
</evidence>
<dbReference type="Pfam" id="PF01851">
    <property type="entry name" value="PC_rep"/>
    <property type="match status" value="1"/>
</dbReference>
<feature type="region of interest" description="Disordered" evidence="7">
    <location>
        <begin position="832"/>
        <end position="914"/>
    </location>
</feature>
<dbReference type="InterPro" id="IPR040623">
    <property type="entry name" value="RPN2_C"/>
</dbReference>
<dbReference type="InterPro" id="IPR016642">
    <property type="entry name" value="26S_Psome_Rpn2"/>
</dbReference>
<dbReference type="GO" id="GO:0034515">
    <property type="term" value="C:proteasome storage granule"/>
    <property type="evidence" value="ECO:0007669"/>
    <property type="project" value="TreeGrafter"/>
</dbReference>
<evidence type="ECO:0000313" key="11">
    <source>
        <dbReference type="Proteomes" id="UP000076154"/>
    </source>
</evidence>
<evidence type="ECO:0000313" key="10">
    <source>
        <dbReference type="EMBL" id="RDB29217.1"/>
    </source>
</evidence>
<dbReference type="InParanoid" id="A0A369K8N2"/>
<evidence type="ECO:0000256" key="7">
    <source>
        <dbReference type="SAM" id="MobiDB-lite"/>
    </source>
</evidence>
<dbReference type="Pfam" id="PF21505">
    <property type="entry name" value="RPN2_N"/>
    <property type="match status" value="1"/>
</dbReference>
<evidence type="ECO:0000256" key="1">
    <source>
        <dbReference type="ARBA" id="ARBA00002187"/>
    </source>
</evidence>
<dbReference type="InterPro" id="IPR002015">
    <property type="entry name" value="Proteasome/cyclosome_rpt"/>
</dbReference>
<sequence>MKDASAQSGPNEDRFSTLLSSLMVVRSQSSAAGVLALLQEPDPLFKQHALKALNPLVPQFWAEISEHIALIEALYETDELPKDARNSAALLASKVYYFLGEYDEALSFALGAGSAFEAETRIYGSEEFVETVISKAIDRYIQVRSEERSGGLEKVDPRLQSIIESIFSRCIVEGEFRQAIGIALESRRLDVISSIYQQTQDISLLSYAMEAVLDTGFSLSYRDEVLHFLLPLFPPPTTGSPHVHAITRLLVTLSSPSLTVPLLVSLIPKEPLLAYQFAFDLVEGGAQEFLESVRGELPEGDTDTKATYDKLRNILTGRESVKLYLEFLKRNNHVDLVILKNTKDVLEPRSSIYHTALTLQNAFMHAGTTSDLFLRENLEWLGMASNWSKFSATAGLGVIHKGYFEQGMTILGPYLPQSNGESGIQGAAYSEGGALYALGLINAGCGSSVTTYLRDTLKAAQGEIVQHGAALGLGVAGMGSRSLEAFEDLKNVLFMDSAVAGEASGYAMGLIMLGTGAADPVREMLVYARETQHEKIIRGLAVGVAFIYYGRQEQADETIKTLLAEKDPILRYGGVYTLALAYAGTSNNDAIRKLLHIAVSDTSDDVRRAAVTSLAFLLFKNPGHVPRIVQLLSESYNPHVRCGATLALGIACAGTGLQDAVEILEPMTKDSVDFVRQGAFIALGMILVQQSEASSPSLASTRTLYTKVVSDKHEDPMARFGAAIGQGLIDAGGRNVTISLQSRAGSRNTNAIVGMVMFCQFWYWYPLAHFASLAFEPTGIIGLNGDLKVPKFDYVSNAKPSLFAYPSSTKPPKKEAVTKVATAVLSTTAKVKAREKKKAAAEGDLMDLDEKPESKSEGEADVEMKIEEPPSPPKDRDVSPINRSISNLADEGKPSTSASKLPRKGEPTFELRPNFSRVTPAQMVHVSFPSDCRYQPVRPVSVNLALPRGEKTPTPAGPSATDTSDKYAGGGGILILVDLRPEEEGEFLEFEPPAEAAPSEPVPSAPSGQTASTLPSGPHIALDESAPETGPPGSFEYPFDNDA</sequence>
<dbReference type="Pfam" id="PF13646">
    <property type="entry name" value="HEAT_2"/>
    <property type="match status" value="1"/>
</dbReference>
<proteinExistence type="inferred from homology"/>
<keyword evidence="11" id="KW-1185">Reference proteome</keyword>
<evidence type="ECO:0000256" key="6">
    <source>
        <dbReference type="PIRNR" id="PIRNR015947"/>
    </source>
</evidence>
<dbReference type="EMBL" id="LUEZ02000010">
    <property type="protein sequence ID" value="RDB29217.1"/>
    <property type="molecule type" value="Genomic_DNA"/>
</dbReference>